<sequence>MGEDGESTGLSAFEFDILREAFRKSVTEMKVAQEYWPDHARRLYQEMADGEPDDSLIARIIGR</sequence>
<dbReference type="EMBL" id="CP050296">
    <property type="protein sequence ID" value="QND60406.1"/>
    <property type="molecule type" value="Genomic_DNA"/>
</dbReference>
<dbReference type="AlphaFoldDB" id="A0A7G6T0X4"/>
<dbReference type="Proteomes" id="UP000515465">
    <property type="component" value="Chromosome"/>
</dbReference>
<evidence type="ECO:0000313" key="2">
    <source>
        <dbReference type="Proteomes" id="UP000515465"/>
    </source>
</evidence>
<accession>A0A7G6T0X4</accession>
<reference evidence="2" key="1">
    <citation type="journal article" date="2020" name="Mol. Plant Microbe">
        <title>Rhizobial microsymbionts of the narrowly endemic Oxytropis species growing in Kamchatka are characterized by significant genetic diversity and possess a set of genes that are associated with T3SS and T6SS secretion systems and can affect the development of symbiosis.</title>
        <authorList>
            <person name="Safronova V."/>
            <person name="Guro P."/>
            <person name="Sazanova A."/>
            <person name="Kuznetsova I."/>
            <person name="Belimov A."/>
            <person name="Yakubov V."/>
            <person name="Chirak E."/>
            <person name="Afonin A."/>
            <person name="Gogolev Y."/>
            <person name="Andronov E."/>
            <person name="Tikhonovich I."/>
        </authorList>
    </citation>
    <scope>NUCLEOTIDE SEQUENCE [LARGE SCALE GENOMIC DNA]</scope>
    <source>
        <strain evidence="2">583</strain>
    </source>
</reference>
<proteinExistence type="predicted"/>
<protein>
    <submittedName>
        <fullName evidence="1">Uncharacterized protein</fullName>
    </submittedName>
</protein>
<dbReference type="RefSeq" id="WP_183459300.1">
    <property type="nucleotide sequence ID" value="NZ_CP050296.1"/>
</dbReference>
<organism evidence="1 2">
    <name type="scientific">Mesorhizobium huakuii</name>
    <dbReference type="NCBI Taxonomy" id="28104"/>
    <lineage>
        <taxon>Bacteria</taxon>
        <taxon>Pseudomonadati</taxon>
        <taxon>Pseudomonadota</taxon>
        <taxon>Alphaproteobacteria</taxon>
        <taxon>Hyphomicrobiales</taxon>
        <taxon>Phyllobacteriaceae</taxon>
        <taxon>Mesorhizobium</taxon>
    </lineage>
</organism>
<name>A0A7G6T0X4_9HYPH</name>
<gene>
    <name evidence="1" type="ORF">HB778_30555</name>
</gene>
<evidence type="ECO:0000313" key="1">
    <source>
        <dbReference type="EMBL" id="QND60406.1"/>
    </source>
</evidence>